<name>A0A0R1UM04_9LACO</name>
<proteinExistence type="predicted"/>
<dbReference type="EMBL" id="AZFS01000059">
    <property type="protein sequence ID" value="KRL94336.1"/>
    <property type="molecule type" value="Genomic_DNA"/>
</dbReference>
<dbReference type="RefSeq" id="WP_057734066.1">
    <property type="nucleotide sequence ID" value="NZ_AZFS01000059.1"/>
</dbReference>
<keyword evidence="2" id="KW-1185">Reference proteome</keyword>
<comment type="caution">
    <text evidence="1">The sequence shown here is derived from an EMBL/GenBank/DDBJ whole genome shotgun (WGS) entry which is preliminary data.</text>
</comment>
<dbReference type="InterPro" id="IPR017850">
    <property type="entry name" value="Alkaline_phosphatase_core_sf"/>
</dbReference>
<dbReference type="AlphaFoldDB" id="A0A0R1UM04"/>
<dbReference type="STRING" id="1423753.FD28_GL000484"/>
<dbReference type="InterPro" id="IPR014060">
    <property type="entry name" value="PglZ"/>
</dbReference>
<evidence type="ECO:0000313" key="2">
    <source>
        <dbReference type="Proteomes" id="UP000051580"/>
    </source>
</evidence>
<reference evidence="1 2" key="1">
    <citation type="journal article" date="2015" name="Genome Announc.">
        <title>Expanding the biotechnology potential of lactobacilli through comparative genomics of 213 strains and associated genera.</title>
        <authorList>
            <person name="Sun Z."/>
            <person name="Harris H.M."/>
            <person name="McCann A."/>
            <person name="Guo C."/>
            <person name="Argimon S."/>
            <person name="Zhang W."/>
            <person name="Yang X."/>
            <person name="Jeffery I.B."/>
            <person name="Cooney J.C."/>
            <person name="Kagawa T.F."/>
            <person name="Liu W."/>
            <person name="Song Y."/>
            <person name="Salvetti E."/>
            <person name="Wrobel A."/>
            <person name="Rasinkangas P."/>
            <person name="Parkhill J."/>
            <person name="Rea M.C."/>
            <person name="O'Sullivan O."/>
            <person name="Ritari J."/>
            <person name="Douillard F.P."/>
            <person name="Paul Ross R."/>
            <person name="Yang R."/>
            <person name="Briner A.E."/>
            <person name="Felis G.E."/>
            <person name="de Vos W.M."/>
            <person name="Barrangou R."/>
            <person name="Klaenhammer T.R."/>
            <person name="Caufield P.W."/>
            <person name="Cui Y."/>
            <person name="Zhang H."/>
            <person name="O'Toole P.W."/>
        </authorList>
    </citation>
    <scope>NUCLEOTIDE SEQUENCE [LARGE SCALE GENOMIC DNA]</scope>
    <source>
        <strain evidence="1 2">DSM 16381</strain>
    </source>
</reference>
<dbReference type="PATRIC" id="fig|1423753.3.peg.505"/>
<dbReference type="Gene3D" id="3.40.720.10">
    <property type="entry name" value="Alkaline Phosphatase, subunit A"/>
    <property type="match status" value="1"/>
</dbReference>
<dbReference type="NCBIfam" id="TIGR02687">
    <property type="entry name" value="BREX-1 system phosphatase PglZ type A"/>
    <property type="match status" value="1"/>
</dbReference>
<gene>
    <name evidence="1" type="ORF">FD28_GL000484</name>
</gene>
<dbReference type="Pfam" id="PF08665">
    <property type="entry name" value="PglZ"/>
    <property type="match status" value="1"/>
</dbReference>
<dbReference type="OrthoDB" id="9769734at2"/>
<dbReference type="SUPFAM" id="SSF53649">
    <property type="entry name" value="Alkaline phosphatase-like"/>
    <property type="match status" value="1"/>
</dbReference>
<sequence>MADVDINQIITTLKKRFTAENQFIFWYDDNGDFADSISAIKDALTGIAEVVVMAPGHQVATKQHLLALSRQRKALIYSPAPEPALDEDHLRSILWYSGTFSADSKEILRKELGLPDELKPFIKQYTTFFGNERRRKSFARYDVASYQKKPELAIMAVLVHLDQPIVDFFDVLQELLTKGIQDNPVLEEFEKFGVLGAFWSEIADRFGYVSQQPQLVDLMTGMYLTVVYQQMDKAVPKALTQYDLSNHGANVRTLVQQFSNHRNSATTQDEDDFASIADLIWRNVDGDRLFKETKMDDLAKSDVFPRFDQRILLWIQDRLQLEDLDGRLNNQTIVEITHQRLETHFGIKPRFARLYRMMRKAWYIVRHAHQQPQEGLQEMIDDYVTTGYKMDTDYRKFTYYYQQAGMPEQFAKTKALIESIYVNNYLDNSIYAWNQGLDYAEVDPKKLQRNFYRFHVSPEKNRVVVIISDAFRFEAAKELEKRLSREDQVTGLKMDYMITGLPSVTYLGMPLLLPNRKLSLNTQNKKMTVDGQLADSLAHRQEILQHHNPKSAAYALDDLKGDSAKGIRAKFTGQEVVYIYHNQVDAIGDNKKTEDDVFKATEEAIDEIQQLITRLRTQGIAQIYVTADHGYIYRNDQLKETDKIAVTAEDGDEKSQRYFISPRQFDLPGVAHQKLGDILANDDQDNVYYPKTANVFKAVGSFNYVHGGSSLQEMVVPLLEVKTTSSRSAAHDVELELFSMNRQITSLTVPLVVRQSAAISSTVIPAEFKLYFINERDQQISGQTTVNANSRSVSVKDRMQNIQIVLADHDYDKQQNYYLVIENMNNGEKTETPFTMDIADLNDFDF</sequence>
<evidence type="ECO:0000313" key="1">
    <source>
        <dbReference type="EMBL" id="KRL94336.1"/>
    </source>
</evidence>
<dbReference type="Proteomes" id="UP000051580">
    <property type="component" value="Unassembled WGS sequence"/>
</dbReference>
<accession>A0A0R1UM04</accession>
<organism evidence="1 2">
    <name type="scientific">Levilactobacillus hammesii DSM 16381</name>
    <dbReference type="NCBI Taxonomy" id="1423753"/>
    <lineage>
        <taxon>Bacteria</taxon>
        <taxon>Bacillati</taxon>
        <taxon>Bacillota</taxon>
        <taxon>Bacilli</taxon>
        <taxon>Lactobacillales</taxon>
        <taxon>Lactobacillaceae</taxon>
        <taxon>Levilactobacillus</taxon>
    </lineage>
</organism>
<protein>
    <submittedName>
        <fullName evidence="1">Uncharacterized protein</fullName>
    </submittedName>
</protein>